<dbReference type="EMBL" id="JAFCMP010000228">
    <property type="protein sequence ID" value="KAG5182652.1"/>
    <property type="molecule type" value="Genomic_DNA"/>
</dbReference>
<evidence type="ECO:0000313" key="2">
    <source>
        <dbReference type="Proteomes" id="UP000664859"/>
    </source>
</evidence>
<dbReference type="Proteomes" id="UP000664859">
    <property type="component" value="Unassembled WGS sequence"/>
</dbReference>
<comment type="caution">
    <text evidence="1">The sequence shown here is derived from an EMBL/GenBank/DDBJ whole genome shotgun (WGS) entry which is preliminary data.</text>
</comment>
<reference evidence="1" key="1">
    <citation type="submission" date="2021-02" db="EMBL/GenBank/DDBJ databases">
        <title>First Annotated Genome of the Yellow-green Alga Tribonema minus.</title>
        <authorList>
            <person name="Mahan K.M."/>
        </authorList>
    </citation>
    <scope>NUCLEOTIDE SEQUENCE</scope>
    <source>
        <strain evidence="1">UTEX B ZZ1240</strain>
    </source>
</reference>
<keyword evidence="2" id="KW-1185">Reference proteome</keyword>
<feature type="non-terminal residue" evidence="1">
    <location>
        <position position="1"/>
    </location>
</feature>
<name>A0A836CEC7_9STRA</name>
<proteinExistence type="predicted"/>
<sequence>QDIWNWVDPVMYTLVFVGAVVDLVKPGSPGANAVNGVAALFLWSKLVYYARSDEHLGPLTNMFFKVIADIRQVLALCLQPDRHMAALQAPAAALCSVSMHCLYPYQ</sequence>
<accession>A0A836CEC7</accession>
<evidence type="ECO:0000313" key="1">
    <source>
        <dbReference type="EMBL" id="KAG5182652.1"/>
    </source>
</evidence>
<gene>
    <name evidence="1" type="ORF">JKP88DRAFT_181936</name>
</gene>
<dbReference type="AlphaFoldDB" id="A0A836CEC7"/>
<protein>
    <submittedName>
        <fullName evidence="1">Uncharacterized protein</fullName>
    </submittedName>
</protein>
<organism evidence="1 2">
    <name type="scientific">Tribonema minus</name>
    <dbReference type="NCBI Taxonomy" id="303371"/>
    <lineage>
        <taxon>Eukaryota</taxon>
        <taxon>Sar</taxon>
        <taxon>Stramenopiles</taxon>
        <taxon>Ochrophyta</taxon>
        <taxon>PX clade</taxon>
        <taxon>Xanthophyceae</taxon>
        <taxon>Tribonematales</taxon>
        <taxon>Tribonemataceae</taxon>
        <taxon>Tribonema</taxon>
    </lineage>
</organism>